<feature type="compositionally biased region" description="Basic and acidic residues" evidence="1">
    <location>
        <begin position="9"/>
        <end position="20"/>
    </location>
</feature>
<dbReference type="EMBL" id="LGST01000033">
    <property type="protein sequence ID" value="KND98297.1"/>
    <property type="molecule type" value="Genomic_DNA"/>
</dbReference>
<comment type="caution">
    <text evidence="2">The sequence shown here is derived from an EMBL/GenBank/DDBJ whole genome shotgun (WGS) entry which is preliminary data.</text>
</comment>
<accession>A0A0L0NVV7</accession>
<dbReference type="VEuPathDB" id="FungiDB:QG37_04822"/>
<organism evidence="2 3">
    <name type="scientific">Candidozyma auris</name>
    <name type="common">Yeast</name>
    <name type="synonym">Candida auris</name>
    <dbReference type="NCBI Taxonomy" id="498019"/>
    <lineage>
        <taxon>Eukaryota</taxon>
        <taxon>Fungi</taxon>
        <taxon>Dikarya</taxon>
        <taxon>Ascomycota</taxon>
        <taxon>Saccharomycotina</taxon>
        <taxon>Pichiomycetes</taxon>
        <taxon>Metschnikowiaceae</taxon>
        <taxon>Candidozyma</taxon>
    </lineage>
</organism>
<reference evidence="3" key="1">
    <citation type="journal article" date="2015" name="BMC Genomics">
        <title>Draft genome of a commonly misdiagnosed multidrug resistant pathogen Candida auris.</title>
        <authorList>
            <person name="Chatterjee S."/>
            <person name="Alampalli S.V."/>
            <person name="Nageshan R.K."/>
            <person name="Chettiar S.T."/>
            <person name="Joshi S."/>
            <person name="Tatu U.S."/>
        </authorList>
    </citation>
    <scope>NUCLEOTIDE SEQUENCE [LARGE SCALE GENOMIC DNA]</scope>
    <source>
        <strain evidence="3">6684</strain>
    </source>
</reference>
<evidence type="ECO:0000313" key="2">
    <source>
        <dbReference type="EMBL" id="KND98297.1"/>
    </source>
</evidence>
<dbReference type="AlphaFoldDB" id="A0A0L0NVV7"/>
<dbReference type="Proteomes" id="UP000037122">
    <property type="component" value="Unassembled WGS sequence"/>
</dbReference>
<evidence type="ECO:0000313" key="3">
    <source>
        <dbReference type="Proteomes" id="UP000037122"/>
    </source>
</evidence>
<evidence type="ECO:0000256" key="1">
    <source>
        <dbReference type="SAM" id="MobiDB-lite"/>
    </source>
</evidence>
<proteinExistence type="predicted"/>
<protein>
    <submittedName>
        <fullName evidence="2">Uncharacterized protein</fullName>
    </submittedName>
</protein>
<feature type="region of interest" description="Disordered" evidence="1">
    <location>
        <begin position="1"/>
        <end position="20"/>
    </location>
</feature>
<gene>
    <name evidence="2" type="ORF">QG37_04822</name>
</gene>
<sequence>MLDIVNQDGSKDHEAKFKNEAISHKQSVLSLKRKK</sequence>
<name>A0A0L0NVV7_CANAR</name>